<keyword evidence="3" id="KW-1185">Reference proteome</keyword>
<dbReference type="Proteomes" id="UP000054166">
    <property type="component" value="Unassembled WGS sequence"/>
</dbReference>
<dbReference type="OrthoDB" id="6021263at2759"/>
<sequence length="168" mass="19303">MPRTHKAHKPPPKILDPLNNNPNAGIQHLEDDNLTFIHRPPPTAPTPFSTTLAPSSPLLRPPSSEPTGPQPPLLRPSAYVKEPPRVTPQQLAEIRRLRRLDPEKYTRSKLAEMFNCTTHFVALVAALQPSKRKQLTRAREEEHESIRKNWGAKTSLIRDIRKKRREFW</sequence>
<name>A0A0C3GFG8_PILCF</name>
<evidence type="ECO:0000313" key="2">
    <source>
        <dbReference type="EMBL" id="KIM89396.1"/>
    </source>
</evidence>
<protein>
    <submittedName>
        <fullName evidence="2">Uncharacterized protein</fullName>
    </submittedName>
</protein>
<proteinExistence type="predicted"/>
<dbReference type="GO" id="GO:0005762">
    <property type="term" value="C:mitochondrial large ribosomal subunit"/>
    <property type="evidence" value="ECO:0007669"/>
    <property type="project" value="TreeGrafter"/>
</dbReference>
<dbReference type="AlphaFoldDB" id="A0A0C3GFG8"/>
<dbReference type="Pfam" id="PF12824">
    <property type="entry name" value="MRP-L20"/>
    <property type="match status" value="1"/>
</dbReference>
<evidence type="ECO:0000256" key="1">
    <source>
        <dbReference type="SAM" id="MobiDB-lite"/>
    </source>
</evidence>
<feature type="compositionally biased region" description="Low complexity" evidence="1">
    <location>
        <begin position="46"/>
        <end position="58"/>
    </location>
</feature>
<reference evidence="2 3" key="1">
    <citation type="submission" date="2014-04" db="EMBL/GenBank/DDBJ databases">
        <authorList>
            <consortium name="DOE Joint Genome Institute"/>
            <person name="Kuo A."/>
            <person name="Tarkka M."/>
            <person name="Buscot F."/>
            <person name="Kohler A."/>
            <person name="Nagy L.G."/>
            <person name="Floudas D."/>
            <person name="Copeland A."/>
            <person name="Barry K.W."/>
            <person name="Cichocki N."/>
            <person name="Veneault-Fourrey C."/>
            <person name="LaButti K."/>
            <person name="Lindquist E.A."/>
            <person name="Lipzen A."/>
            <person name="Lundell T."/>
            <person name="Morin E."/>
            <person name="Murat C."/>
            <person name="Sun H."/>
            <person name="Tunlid A."/>
            <person name="Henrissat B."/>
            <person name="Grigoriev I.V."/>
            <person name="Hibbett D.S."/>
            <person name="Martin F."/>
            <person name="Nordberg H.P."/>
            <person name="Cantor M.N."/>
            <person name="Hua S.X."/>
        </authorList>
    </citation>
    <scope>NUCLEOTIDE SEQUENCE [LARGE SCALE GENOMIC DNA]</scope>
    <source>
        <strain evidence="2 3">F 1598</strain>
    </source>
</reference>
<accession>A0A0C3GFG8</accession>
<feature type="compositionally biased region" description="Basic residues" evidence="1">
    <location>
        <begin position="1"/>
        <end position="11"/>
    </location>
</feature>
<dbReference type="InterPro" id="IPR024388">
    <property type="entry name" value="Ribosomal_mL58"/>
</dbReference>
<dbReference type="PANTHER" id="PTHR28266:SF1">
    <property type="entry name" value="LARGE RIBOSOMAL SUBUNIT PROTEIN ML58"/>
    <property type="match status" value="1"/>
</dbReference>
<dbReference type="HOGENOM" id="CLU_100683_0_0_1"/>
<dbReference type="EMBL" id="KN832975">
    <property type="protein sequence ID" value="KIM89396.1"/>
    <property type="molecule type" value="Genomic_DNA"/>
</dbReference>
<dbReference type="InParanoid" id="A0A0C3GFG8"/>
<feature type="region of interest" description="Disordered" evidence="1">
    <location>
        <begin position="1"/>
        <end position="87"/>
    </location>
</feature>
<feature type="compositionally biased region" description="Pro residues" evidence="1">
    <location>
        <begin position="59"/>
        <end position="74"/>
    </location>
</feature>
<reference evidence="3" key="2">
    <citation type="submission" date="2015-01" db="EMBL/GenBank/DDBJ databases">
        <title>Evolutionary Origins and Diversification of the Mycorrhizal Mutualists.</title>
        <authorList>
            <consortium name="DOE Joint Genome Institute"/>
            <consortium name="Mycorrhizal Genomics Consortium"/>
            <person name="Kohler A."/>
            <person name="Kuo A."/>
            <person name="Nagy L.G."/>
            <person name="Floudas D."/>
            <person name="Copeland A."/>
            <person name="Barry K.W."/>
            <person name="Cichocki N."/>
            <person name="Veneault-Fourrey C."/>
            <person name="LaButti K."/>
            <person name="Lindquist E.A."/>
            <person name="Lipzen A."/>
            <person name="Lundell T."/>
            <person name="Morin E."/>
            <person name="Murat C."/>
            <person name="Riley R."/>
            <person name="Ohm R."/>
            <person name="Sun H."/>
            <person name="Tunlid A."/>
            <person name="Henrissat B."/>
            <person name="Grigoriev I.V."/>
            <person name="Hibbett D.S."/>
            <person name="Martin F."/>
        </authorList>
    </citation>
    <scope>NUCLEOTIDE SEQUENCE [LARGE SCALE GENOMIC DNA]</scope>
    <source>
        <strain evidence="3">F 1598</strain>
    </source>
</reference>
<dbReference type="STRING" id="765440.A0A0C3GFG8"/>
<gene>
    <name evidence="2" type="ORF">PILCRDRAFT_2621</name>
</gene>
<organism evidence="2 3">
    <name type="scientific">Piloderma croceum (strain F 1598)</name>
    <dbReference type="NCBI Taxonomy" id="765440"/>
    <lineage>
        <taxon>Eukaryota</taxon>
        <taxon>Fungi</taxon>
        <taxon>Dikarya</taxon>
        <taxon>Basidiomycota</taxon>
        <taxon>Agaricomycotina</taxon>
        <taxon>Agaricomycetes</taxon>
        <taxon>Agaricomycetidae</taxon>
        <taxon>Atheliales</taxon>
        <taxon>Atheliaceae</taxon>
        <taxon>Piloderma</taxon>
    </lineage>
</organism>
<dbReference type="GO" id="GO:0003735">
    <property type="term" value="F:structural constituent of ribosome"/>
    <property type="evidence" value="ECO:0007669"/>
    <property type="project" value="TreeGrafter"/>
</dbReference>
<evidence type="ECO:0000313" key="3">
    <source>
        <dbReference type="Proteomes" id="UP000054166"/>
    </source>
</evidence>
<dbReference type="PANTHER" id="PTHR28266">
    <property type="entry name" value="54S RIBOSOMAL PROTEIN L20, MITOCHONDRIAL"/>
    <property type="match status" value="1"/>
</dbReference>